<keyword evidence="3" id="KW-1185">Reference proteome</keyword>
<evidence type="ECO:0000256" key="1">
    <source>
        <dbReference type="SAM" id="MobiDB-lite"/>
    </source>
</evidence>
<feature type="region of interest" description="Disordered" evidence="1">
    <location>
        <begin position="61"/>
        <end position="112"/>
    </location>
</feature>
<name>A0AAV3ZBV8_9GAST</name>
<protein>
    <submittedName>
        <fullName evidence="2">Uncharacterized protein</fullName>
    </submittedName>
</protein>
<dbReference type="Proteomes" id="UP000735302">
    <property type="component" value="Unassembled WGS sequence"/>
</dbReference>
<dbReference type="EMBL" id="BLXT01002259">
    <property type="protein sequence ID" value="GFN92624.1"/>
    <property type="molecule type" value="Genomic_DNA"/>
</dbReference>
<evidence type="ECO:0000313" key="3">
    <source>
        <dbReference type="Proteomes" id="UP000735302"/>
    </source>
</evidence>
<reference evidence="2 3" key="1">
    <citation type="journal article" date="2021" name="Elife">
        <title>Chloroplast acquisition without the gene transfer in kleptoplastic sea slugs, Plakobranchus ocellatus.</title>
        <authorList>
            <person name="Maeda T."/>
            <person name="Takahashi S."/>
            <person name="Yoshida T."/>
            <person name="Shimamura S."/>
            <person name="Takaki Y."/>
            <person name="Nagai Y."/>
            <person name="Toyoda A."/>
            <person name="Suzuki Y."/>
            <person name="Arimoto A."/>
            <person name="Ishii H."/>
            <person name="Satoh N."/>
            <person name="Nishiyama T."/>
            <person name="Hasebe M."/>
            <person name="Maruyama T."/>
            <person name="Minagawa J."/>
            <person name="Obokata J."/>
            <person name="Shigenobu S."/>
        </authorList>
    </citation>
    <scope>NUCLEOTIDE SEQUENCE [LARGE SCALE GENOMIC DNA]</scope>
</reference>
<sequence length="112" mass="12728">MSSQTSCLLDGASDGRMKVQAASYVSRSEGGGGCHYVTTHNFTDRCPANHEASLASQITCSSVKYSERDTQSLMKEKKEEKEKEKEKEKAKEKEKEEEEKEKEEEEEEEKEI</sequence>
<proteinExistence type="predicted"/>
<dbReference type="AlphaFoldDB" id="A0AAV3ZBV8"/>
<feature type="compositionally biased region" description="Acidic residues" evidence="1">
    <location>
        <begin position="95"/>
        <end position="112"/>
    </location>
</feature>
<evidence type="ECO:0000313" key="2">
    <source>
        <dbReference type="EMBL" id="GFN92624.1"/>
    </source>
</evidence>
<feature type="compositionally biased region" description="Basic and acidic residues" evidence="1">
    <location>
        <begin position="65"/>
        <end position="94"/>
    </location>
</feature>
<accession>A0AAV3ZBV8</accession>
<organism evidence="2 3">
    <name type="scientific">Plakobranchus ocellatus</name>
    <dbReference type="NCBI Taxonomy" id="259542"/>
    <lineage>
        <taxon>Eukaryota</taxon>
        <taxon>Metazoa</taxon>
        <taxon>Spiralia</taxon>
        <taxon>Lophotrochozoa</taxon>
        <taxon>Mollusca</taxon>
        <taxon>Gastropoda</taxon>
        <taxon>Heterobranchia</taxon>
        <taxon>Euthyneura</taxon>
        <taxon>Panpulmonata</taxon>
        <taxon>Sacoglossa</taxon>
        <taxon>Placobranchoidea</taxon>
        <taxon>Plakobranchidae</taxon>
        <taxon>Plakobranchus</taxon>
    </lineage>
</organism>
<gene>
    <name evidence="2" type="ORF">PoB_001913000</name>
</gene>
<comment type="caution">
    <text evidence="2">The sequence shown here is derived from an EMBL/GenBank/DDBJ whole genome shotgun (WGS) entry which is preliminary data.</text>
</comment>